<accession>A0A212K3X5</accession>
<evidence type="ECO:0000313" key="2">
    <source>
        <dbReference type="EMBL" id="SBW06366.1"/>
    </source>
</evidence>
<feature type="transmembrane region" description="Helical" evidence="1">
    <location>
        <begin position="20"/>
        <end position="39"/>
    </location>
</feature>
<keyword evidence="1" id="KW-0812">Transmembrane</keyword>
<name>A0A212K3X5_9BACT</name>
<feature type="transmembrane region" description="Helical" evidence="1">
    <location>
        <begin position="51"/>
        <end position="67"/>
    </location>
</feature>
<dbReference type="EMBL" id="FLUM01000003">
    <property type="protein sequence ID" value="SBW06366.1"/>
    <property type="molecule type" value="Genomic_DNA"/>
</dbReference>
<keyword evidence="1" id="KW-1133">Transmembrane helix</keyword>
<protein>
    <submittedName>
        <fullName evidence="2">Uncharacterized protein</fullName>
    </submittedName>
</protein>
<evidence type="ECO:0000256" key="1">
    <source>
        <dbReference type="SAM" id="Phobius"/>
    </source>
</evidence>
<proteinExistence type="predicted"/>
<dbReference type="AlphaFoldDB" id="A0A212K3X5"/>
<reference evidence="2" key="1">
    <citation type="submission" date="2016-04" db="EMBL/GenBank/DDBJ databases">
        <authorList>
            <person name="Evans L.H."/>
            <person name="Alamgir A."/>
            <person name="Owens N."/>
            <person name="Weber N.D."/>
            <person name="Virtaneva K."/>
            <person name="Barbian K."/>
            <person name="Babar A."/>
            <person name="Rosenke K."/>
        </authorList>
    </citation>
    <scope>NUCLEOTIDE SEQUENCE</scope>
    <source>
        <strain evidence="2">86-1</strain>
    </source>
</reference>
<organism evidence="2">
    <name type="scientific">uncultured Dysgonomonas sp</name>
    <dbReference type="NCBI Taxonomy" id="206096"/>
    <lineage>
        <taxon>Bacteria</taxon>
        <taxon>Pseudomonadati</taxon>
        <taxon>Bacteroidota</taxon>
        <taxon>Bacteroidia</taxon>
        <taxon>Bacteroidales</taxon>
        <taxon>Dysgonomonadaceae</taxon>
        <taxon>Dysgonomonas</taxon>
        <taxon>environmental samples</taxon>
    </lineage>
</organism>
<keyword evidence="1" id="KW-0472">Membrane</keyword>
<gene>
    <name evidence="2" type="ORF">KL86DYS1_31355</name>
</gene>
<sequence>MEYNTTLMKSFKLKTFNKKALTISTLLILSVFLSAIIYFSNTLIDNGIDSLLIIAIPVFILSVILLLKKAFVKTFTVNISNANLSVIHEDKVVYSTLLNEIVMFKYVRKENTDTLLFFATNNQQATFSIECTDQRKRFRKIVDTLNNYGNYTVNIQSDEISTLWTDYINKDIVAKEVVIRKKAMQYYRQVPLHQFSN</sequence>